<name>A0A1A8B2Z8_NOTFU</name>
<proteinExistence type="predicted"/>
<sequence>AAFDTVDQEALLHRLECYVGITGLALNWFWSYLSNQMMCVQKGAGGRQSQRLYRLFV</sequence>
<feature type="non-terminal residue" evidence="1">
    <location>
        <position position="1"/>
    </location>
</feature>
<protein>
    <recommendedName>
        <fullName evidence="2">Reverse transcriptase domain-containing protein</fullName>
    </recommendedName>
</protein>
<evidence type="ECO:0000313" key="1">
    <source>
        <dbReference type="EMBL" id="SBP60855.1"/>
    </source>
</evidence>
<reference evidence="1" key="2">
    <citation type="submission" date="2016-06" db="EMBL/GenBank/DDBJ databases">
        <title>The genome of a short-lived fish provides insights into sex chromosome evolution and the genetic control of aging.</title>
        <authorList>
            <person name="Reichwald K."/>
            <person name="Felder M."/>
            <person name="Petzold A."/>
            <person name="Koch P."/>
            <person name="Groth M."/>
            <person name="Platzer M."/>
        </authorList>
    </citation>
    <scope>NUCLEOTIDE SEQUENCE</scope>
    <source>
        <tissue evidence="1">Brain</tissue>
    </source>
</reference>
<evidence type="ECO:0008006" key="2">
    <source>
        <dbReference type="Google" id="ProtNLM"/>
    </source>
</evidence>
<reference evidence="1" key="1">
    <citation type="submission" date="2016-05" db="EMBL/GenBank/DDBJ databases">
        <authorList>
            <person name="Lavstsen T."/>
            <person name="Jespersen J.S."/>
        </authorList>
    </citation>
    <scope>NUCLEOTIDE SEQUENCE</scope>
    <source>
        <tissue evidence="1">Brain</tissue>
    </source>
</reference>
<gene>
    <name evidence="1" type="primary">CR396586.2</name>
</gene>
<accession>A0A1A8B2Z8</accession>
<dbReference type="AlphaFoldDB" id="A0A1A8B2Z8"/>
<dbReference type="EMBL" id="HADY01022370">
    <property type="protein sequence ID" value="SBP60855.1"/>
    <property type="molecule type" value="Transcribed_RNA"/>
</dbReference>
<organism evidence="1">
    <name type="scientific">Nothobranchius furzeri</name>
    <name type="common">Turquoise killifish</name>
    <dbReference type="NCBI Taxonomy" id="105023"/>
    <lineage>
        <taxon>Eukaryota</taxon>
        <taxon>Metazoa</taxon>
        <taxon>Chordata</taxon>
        <taxon>Craniata</taxon>
        <taxon>Vertebrata</taxon>
        <taxon>Euteleostomi</taxon>
        <taxon>Actinopterygii</taxon>
        <taxon>Neopterygii</taxon>
        <taxon>Teleostei</taxon>
        <taxon>Neoteleostei</taxon>
        <taxon>Acanthomorphata</taxon>
        <taxon>Ovalentaria</taxon>
        <taxon>Atherinomorphae</taxon>
        <taxon>Cyprinodontiformes</taxon>
        <taxon>Nothobranchiidae</taxon>
        <taxon>Nothobranchius</taxon>
    </lineage>
</organism>